<sequence>MIDAVRQALRSVVAVTVTPFGPGGRIDEPAFAAAVGRLVRGGVTALTPNGNTGEFYALGDDEIARAVALTREAAPDAVLVAGVGHDTGRAVRLARDAARLGCEGVMVHQPVHPYQSEEGWTAYHREVAEAVPDRGVVCYVRSPAVTAAAVGELVRACPNVVGIKYAVPDPVGFAALAAEVEGPVWVCGLAEAWAPFFWAGGAEGFTSGLAVIAPRLSLELLDLLRSGDRAKALELWRRLKPIEDMRARNGGEHNVSVIKEALAQLGVCDRAVRPPISELPERGREEVAAILRTLAADL</sequence>
<dbReference type="PANTHER" id="PTHR12128:SF19">
    <property type="entry name" value="5-DEHYDRO-4-DEOXYGLUCARATE DEHYDRATASE 2-RELATED"/>
    <property type="match status" value="1"/>
</dbReference>
<dbReference type="CDD" id="cd00408">
    <property type="entry name" value="DHDPS-like"/>
    <property type="match status" value="1"/>
</dbReference>
<evidence type="ECO:0000313" key="3">
    <source>
        <dbReference type="EMBL" id="GIH37898.1"/>
    </source>
</evidence>
<dbReference type="EMBL" id="BOOC01000003">
    <property type="protein sequence ID" value="GIH37898.1"/>
    <property type="molecule type" value="Genomic_DNA"/>
</dbReference>
<dbReference type="RefSeq" id="WP_204055609.1">
    <property type="nucleotide sequence ID" value="NZ_BAAAGP010000003.1"/>
</dbReference>
<evidence type="ECO:0000256" key="2">
    <source>
        <dbReference type="PIRNR" id="PIRNR001365"/>
    </source>
</evidence>
<dbReference type="InterPro" id="IPR013785">
    <property type="entry name" value="Aldolase_TIM"/>
</dbReference>
<keyword evidence="4" id="KW-1185">Reference proteome</keyword>
<proteinExistence type="inferred from homology"/>
<comment type="caution">
    <text evidence="3">The sequence shown here is derived from an EMBL/GenBank/DDBJ whole genome shotgun (WGS) entry which is preliminary data.</text>
</comment>
<evidence type="ECO:0000256" key="1">
    <source>
        <dbReference type="ARBA" id="ARBA00023239"/>
    </source>
</evidence>
<gene>
    <name evidence="3" type="ORF">Mco01_08980</name>
</gene>
<evidence type="ECO:0000313" key="4">
    <source>
        <dbReference type="Proteomes" id="UP000603904"/>
    </source>
</evidence>
<accession>A0ABQ4FSV9</accession>
<comment type="similarity">
    <text evidence="2">Belongs to the DapA family.</text>
</comment>
<dbReference type="SUPFAM" id="SSF51569">
    <property type="entry name" value="Aldolase"/>
    <property type="match status" value="1"/>
</dbReference>
<organism evidence="3 4">
    <name type="scientific">Microbispora corallina</name>
    <dbReference type="NCBI Taxonomy" id="83302"/>
    <lineage>
        <taxon>Bacteria</taxon>
        <taxon>Bacillati</taxon>
        <taxon>Actinomycetota</taxon>
        <taxon>Actinomycetes</taxon>
        <taxon>Streptosporangiales</taxon>
        <taxon>Streptosporangiaceae</taxon>
        <taxon>Microbispora</taxon>
    </lineage>
</organism>
<dbReference type="Pfam" id="PF00701">
    <property type="entry name" value="DHDPS"/>
    <property type="match status" value="1"/>
</dbReference>
<reference evidence="3 4" key="1">
    <citation type="submission" date="2021-01" db="EMBL/GenBank/DDBJ databases">
        <title>Whole genome shotgun sequence of Microbispora corallina NBRC 16416.</title>
        <authorList>
            <person name="Komaki H."/>
            <person name="Tamura T."/>
        </authorList>
    </citation>
    <scope>NUCLEOTIDE SEQUENCE [LARGE SCALE GENOMIC DNA]</scope>
    <source>
        <strain evidence="3 4">NBRC 16416</strain>
    </source>
</reference>
<dbReference type="Proteomes" id="UP000603904">
    <property type="component" value="Unassembled WGS sequence"/>
</dbReference>
<dbReference type="Gene3D" id="3.20.20.70">
    <property type="entry name" value="Aldolase class I"/>
    <property type="match status" value="1"/>
</dbReference>
<keyword evidence="1 2" id="KW-0456">Lyase</keyword>
<protein>
    <submittedName>
        <fullName evidence="3">Dihydrodipicolinate synthase family protein</fullName>
    </submittedName>
</protein>
<name>A0ABQ4FSV9_9ACTN</name>
<dbReference type="PANTHER" id="PTHR12128">
    <property type="entry name" value="DIHYDRODIPICOLINATE SYNTHASE"/>
    <property type="match status" value="1"/>
</dbReference>
<dbReference type="InterPro" id="IPR002220">
    <property type="entry name" value="DapA-like"/>
</dbReference>
<dbReference type="SMART" id="SM01130">
    <property type="entry name" value="DHDPS"/>
    <property type="match status" value="1"/>
</dbReference>
<dbReference type="PIRSF" id="PIRSF001365">
    <property type="entry name" value="DHDPS"/>
    <property type="match status" value="1"/>
</dbReference>